<evidence type="ECO:0008006" key="9">
    <source>
        <dbReference type="Google" id="ProtNLM"/>
    </source>
</evidence>
<evidence type="ECO:0000256" key="5">
    <source>
        <dbReference type="ARBA" id="ARBA00023136"/>
    </source>
</evidence>
<protein>
    <recommendedName>
        <fullName evidence="9">Rhodopsin</fullName>
    </recommendedName>
</protein>
<keyword evidence="3 6" id="KW-0812">Transmembrane</keyword>
<gene>
    <name evidence="7" type="ORF">ASPZODRAFT_2114135</name>
</gene>
<dbReference type="Proteomes" id="UP000184188">
    <property type="component" value="Unassembled WGS sequence"/>
</dbReference>
<organism evidence="7 8">
    <name type="scientific">Penicilliopsis zonata CBS 506.65</name>
    <dbReference type="NCBI Taxonomy" id="1073090"/>
    <lineage>
        <taxon>Eukaryota</taxon>
        <taxon>Fungi</taxon>
        <taxon>Dikarya</taxon>
        <taxon>Ascomycota</taxon>
        <taxon>Pezizomycotina</taxon>
        <taxon>Eurotiomycetes</taxon>
        <taxon>Eurotiomycetidae</taxon>
        <taxon>Eurotiales</taxon>
        <taxon>Aspergillaceae</taxon>
        <taxon>Penicilliopsis</taxon>
    </lineage>
</organism>
<dbReference type="GeneID" id="34614226"/>
<dbReference type="InterPro" id="IPR043476">
    <property type="entry name" value="Yro2-like_7TM"/>
</dbReference>
<evidence type="ECO:0000256" key="2">
    <source>
        <dbReference type="ARBA" id="ARBA00008130"/>
    </source>
</evidence>
<dbReference type="PANTHER" id="PTHR28286:SF1">
    <property type="entry name" value="30 KDA HEAT SHOCK PROTEIN-RELATED"/>
    <property type="match status" value="1"/>
</dbReference>
<dbReference type="SMART" id="SM01021">
    <property type="entry name" value="Bac_rhodopsin"/>
    <property type="match status" value="1"/>
</dbReference>
<comment type="similarity">
    <text evidence="2">Belongs to the archaeal/bacterial/fungal opsin family.</text>
</comment>
<sequence>MDTLSSHGSDFLWAVTGIYVVSFLGLLTLSFTAKESDRVFHYLFSFILLLGASTYYAQAANLGWMTVTDEQVSRQVFYAKYINWAVSFPSLALAFGLLAGVSWTTMICNIAMAVYWVGTYLVAAYTSSVHKWGLFAFGTFAWLILAMSTLNESREAAALLGVERDYLFLSVWLNLLWVLYPVAFALTDATHRIGVTGGAVFFGVLDILTVPVLALAFVLVFSRRWDYRKLSLAFSDSRPSRESRE</sequence>
<keyword evidence="4 6" id="KW-1133">Transmembrane helix</keyword>
<dbReference type="PANTHER" id="PTHR28286">
    <property type="match status" value="1"/>
</dbReference>
<dbReference type="VEuPathDB" id="FungiDB:ASPZODRAFT_2114135"/>
<evidence type="ECO:0000313" key="8">
    <source>
        <dbReference type="Proteomes" id="UP000184188"/>
    </source>
</evidence>
<dbReference type="EMBL" id="KV878351">
    <property type="protein sequence ID" value="OJJ43581.1"/>
    <property type="molecule type" value="Genomic_DNA"/>
</dbReference>
<dbReference type="SUPFAM" id="SSF81321">
    <property type="entry name" value="Family A G protein-coupled receptor-like"/>
    <property type="match status" value="1"/>
</dbReference>
<keyword evidence="8" id="KW-1185">Reference proteome</keyword>
<feature type="transmembrane region" description="Helical" evidence="6">
    <location>
        <begin position="199"/>
        <end position="221"/>
    </location>
</feature>
<dbReference type="GO" id="GO:0005783">
    <property type="term" value="C:endoplasmic reticulum"/>
    <property type="evidence" value="ECO:0007669"/>
    <property type="project" value="TreeGrafter"/>
</dbReference>
<evidence type="ECO:0000256" key="3">
    <source>
        <dbReference type="ARBA" id="ARBA00022692"/>
    </source>
</evidence>
<dbReference type="Pfam" id="PF01036">
    <property type="entry name" value="Bac_rhodopsin"/>
    <property type="match status" value="1"/>
</dbReference>
<evidence type="ECO:0000256" key="4">
    <source>
        <dbReference type="ARBA" id="ARBA00022989"/>
    </source>
</evidence>
<evidence type="ECO:0000313" key="7">
    <source>
        <dbReference type="EMBL" id="OJJ43581.1"/>
    </source>
</evidence>
<feature type="transmembrane region" description="Helical" evidence="6">
    <location>
        <begin position="106"/>
        <end position="126"/>
    </location>
</feature>
<dbReference type="CDD" id="cd15239">
    <property type="entry name" value="7tm_YRO2_fungal-like"/>
    <property type="match status" value="1"/>
</dbReference>
<evidence type="ECO:0000256" key="1">
    <source>
        <dbReference type="ARBA" id="ARBA00004141"/>
    </source>
</evidence>
<feature type="transmembrane region" description="Helical" evidence="6">
    <location>
        <begin position="132"/>
        <end position="150"/>
    </location>
</feature>
<reference evidence="8" key="1">
    <citation type="journal article" date="2017" name="Genome Biol.">
        <title>Comparative genomics reveals high biological diversity and specific adaptations in the industrially and medically important fungal genus Aspergillus.</title>
        <authorList>
            <person name="de Vries R.P."/>
            <person name="Riley R."/>
            <person name="Wiebenga A."/>
            <person name="Aguilar-Osorio G."/>
            <person name="Amillis S."/>
            <person name="Uchima C.A."/>
            <person name="Anderluh G."/>
            <person name="Asadollahi M."/>
            <person name="Askin M."/>
            <person name="Barry K."/>
            <person name="Battaglia E."/>
            <person name="Bayram O."/>
            <person name="Benocci T."/>
            <person name="Braus-Stromeyer S.A."/>
            <person name="Caldana C."/>
            <person name="Canovas D."/>
            <person name="Cerqueira G.C."/>
            <person name="Chen F."/>
            <person name="Chen W."/>
            <person name="Choi C."/>
            <person name="Clum A."/>
            <person name="Dos Santos R.A."/>
            <person name="Damasio A.R."/>
            <person name="Diallinas G."/>
            <person name="Emri T."/>
            <person name="Fekete E."/>
            <person name="Flipphi M."/>
            <person name="Freyberg S."/>
            <person name="Gallo A."/>
            <person name="Gournas C."/>
            <person name="Habgood R."/>
            <person name="Hainaut M."/>
            <person name="Harispe M.L."/>
            <person name="Henrissat B."/>
            <person name="Hilden K.S."/>
            <person name="Hope R."/>
            <person name="Hossain A."/>
            <person name="Karabika E."/>
            <person name="Karaffa L."/>
            <person name="Karanyi Z."/>
            <person name="Krasevec N."/>
            <person name="Kuo A."/>
            <person name="Kusch H."/>
            <person name="LaButti K."/>
            <person name="Lagendijk E.L."/>
            <person name="Lapidus A."/>
            <person name="Levasseur A."/>
            <person name="Lindquist E."/>
            <person name="Lipzen A."/>
            <person name="Logrieco A.F."/>
            <person name="MacCabe A."/>
            <person name="Maekelae M.R."/>
            <person name="Malavazi I."/>
            <person name="Melin P."/>
            <person name="Meyer V."/>
            <person name="Mielnichuk N."/>
            <person name="Miskei M."/>
            <person name="Molnar A.P."/>
            <person name="Mule G."/>
            <person name="Ngan C.Y."/>
            <person name="Orejas M."/>
            <person name="Orosz E."/>
            <person name="Ouedraogo J.P."/>
            <person name="Overkamp K.M."/>
            <person name="Park H.-S."/>
            <person name="Perrone G."/>
            <person name="Piumi F."/>
            <person name="Punt P.J."/>
            <person name="Ram A.F."/>
            <person name="Ramon A."/>
            <person name="Rauscher S."/>
            <person name="Record E."/>
            <person name="Riano-Pachon D.M."/>
            <person name="Robert V."/>
            <person name="Roehrig J."/>
            <person name="Ruller R."/>
            <person name="Salamov A."/>
            <person name="Salih N.S."/>
            <person name="Samson R.A."/>
            <person name="Sandor E."/>
            <person name="Sanguinetti M."/>
            <person name="Schuetze T."/>
            <person name="Sepcic K."/>
            <person name="Shelest E."/>
            <person name="Sherlock G."/>
            <person name="Sophianopoulou V."/>
            <person name="Squina F.M."/>
            <person name="Sun H."/>
            <person name="Susca A."/>
            <person name="Todd R.B."/>
            <person name="Tsang A."/>
            <person name="Unkles S.E."/>
            <person name="van de Wiele N."/>
            <person name="van Rossen-Uffink D."/>
            <person name="Oliveira J.V."/>
            <person name="Vesth T.C."/>
            <person name="Visser J."/>
            <person name="Yu J.-H."/>
            <person name="Zhou M."/>
            <person name="Andersen M.R."/>
            <person name="Archer D.B."/>
            <person name="Baker S.E."/>
            <person name="Benoit I."/>
            <person name="Brakhage A.A."/>
            <person name="Braus G.H."/>
            <person name="Fischer R."/>
            <person name="Frisvad J.C."/>
            <person name="Goldman G.H."/>
            <person name="Houbraken J."/>
            <person name="Oakley B."/>
            <person name="Pocsi I."/>
            <person name="Scazzocchio C."/>
            <person name="Seiboth B."/>
            <person name="vanKuyk P.A."/>
            <person name="Wortman J."/>
            <person name="Dyer P.S."/>
            <person name="Grigoriev I.V."/>
        </authorList>
    </citation>
    <scope>NUCLEOTIDE SEQUENCE [LARGE SCALE GENOMIC DNA]</scope>
    <source>
        <strain evidence="8">CBS 506.65</strain>
    </source>
</reference>
<dbReference type="Gene3D" id="1.20.1070.10">
    <property type="entry name" value="Rhodopsin 7-helix transmembrane proteins"/>
    <property type="match status" value="1"/>
</dbReference>
<keyword evidence="5 6" id="KW-0472">Membrane</keyword>
<accession>A0A1L9S8U2</accession>
<feature type="transmembrane region" description="Helical" evidence="6">
    <location>
        <begin position="166"/>
        <end position="187"/>
    </location>
</feature>
<dbReference type="STRING" id="1073090.A0A1L9S8U2"/>
<dbReference type="PRINTS" id="PR00251">
    <property type="entry name" value="BACTRLOPSIN"/>
</dbReference>
<comment type="subcellular location">
    <subcellularLocation>
        <location evidence="1">Membrane</location>
        <topology evidence="1">Multi-pass membrane protein</topology>
    </subcellularLocation>
</comment>
<evidence type="ECO:0000256" key="6">
    <source>
        <dbReference type="SAM" id="Phobius"/>
    </source>
</evidence>
<dbReference type="GO" id="GO:0005886">
    <property type="term" value="C:plasma membrane"/>
    <property type="evidence" value="ECO:0007669"/>
    <property type="project" value="TreeGrafter"/>
</dbReference>
<proteinExistence type="inferred from homology"/>
<name>A0A1L9S8U2_9EURO</name>
<feature type="transmembrane region" description="Helical" evidence="6">
    <location>
        <begin position="39"/>
        <end position="58"/>
    </location>
</feature>
<dbReference type="OrthoDB" id="536545at2759"/>
<dbReference type="RefSeq" id="XP_022578091.1">
    <property type="nucleotide sequence ID" value="XM_022727762.1"/>
</dbReference>
<feature type="transmembrane region" description="Helical" evidence="6">
    <location>
        <begin position="78"/>
        <end position="99"/>
    </location>
</feature>
<dbReference type="InterPro" id="IPR001425">
    <property type="entry name" value="Arc/bac/fun_rhodopsins"/>
</dbReference>
<feature type="transmembrane region" description="Helical" evidence="6">
    <location>
        <begin position="12"/>
        <end position="32"/>
    </location>
</feature>
<dbReference type="AlphaFoldDB" id="A0A1L9S8U2"/>